<proteinExistence type="inferred from homology"/>
<keyword evidence="5 7" id="KW-0378">Hydrolase</keyword>
<dbReference type="GO" id="GO:0016020">
    <property type="term" value="C:membrane"/>
    <property type="evidence" value="ECO:0007669"/>
    <property type="project" value="UniProtKB-SubCell"/>
</dbReference>
<feature type="domain" description="Peptidase S26" evidence="8">
    <location>
        <begin position="19"/>
        <end position="169"/>
    </location>
</feature>
<dbReference type="InterPro" id="IPR000223">
    <property type="entry name" value="Pept_S26A_signal_pept_1"/>
</dbReference>
<sequence>MNIKDLFKKKEKKKKGPVREWVDAIVFAVVAATLIRWAFMEAYTIPTPSMENSLLVGDFLFVSKINYGPRTPKTPLQVPLTHAKLWGPLSGISSYSDAIQLPQFRLPGFGDVERNDVVVFNYPPEFEHPVDLKTHYIKRCVAIGGDTLQIKDTQVYINGEKGENPQEMQFLYFITTEKTINERVFKQNGVWDRTPVNGGYYIQAKPSDAKKFETLPFVTKVQPVKRGSDDVEPRIFPDASRFPWNADFFGPLVIPAEGMTVQLDADGVATYGSTIRDYEGLDDVKVQENKLIIDGQVAKEYTFQQNYYFMMGDNRHNSEDSRFWGFVPEDHVVGEASFIWMSIDPNEDLLGMIRWSRLFSGIN</sequence>
<comment type="catalytic activity">
    <reaction evidence="1 7">
        <text>Cleavage of hydrophobic, N-terminal signal or leader sequences from secreted and periplasmic proteins.</text>
        <dbReference type="EC" id="3.4.21.89"/>
    </reaction>
</comment>
<dbReference type="EC" id="3.4.21.89" evidence="3 7"/>
<evidence type="ECO:0000256" key="1">
    <source>
        <dbReference type="ARBA" id="ARBA00000677"/>
    </source>
</evidence>
<keyword evidence="7" id="KW-0472">Membrane</keyword>
<dbReference type="PANTHER" id="PTHR43390:SF1">
    <property type="entry name" value="CHLOROPLAST PROCESSING PEPTIDASE"/>
    <property type="match status" value="1"/>
</dbReference>
<keyword evidence="10" id="KW-1185">Reference proteome</keyword>
<dbReference type="InterPro" id="IPR019533">
    <property type="entry name" value="Peptidase_S26"/>
</dbReference>
<dbReference type="PROSITE" id="PS00761">
    <property type="entry name" value="SPASE_I_3"/>
    <property type="match status" value="1"/>
</dbReference>
<dbReference type="Pfam" id="PF10502">
    <property type="entry name" value="Peptidase_S26"/>
    <property type="match status" value="2"/>
</dbReference>
<dbReference type="InterPro" id="IPR019758">
    <property type="entry name" value="Pept_S26A_signal_pept_1_CS"/>
</dbReference>
<name>A0A1M6J7F8_REIAG</name>
<evidence type="ECO:0000256" key="4">
    <source>
        <dbReference type="ARBA" id="ARBA00019232"/>
    </source>
</evidence>
<organism evidence="9 10">
    <name type="scientific">Reichenbachiella agariperforans</name>
    <dbReference type="NCBI Taxonomy" id="156994"/>
    <lineage>
        <taxon>Bacteria</taxon>
        <taxon>Pseudomonadati</taxon>
        <taxon>Bacteroidota</taxon>
        <taxon>Cytophagia</taxon>
        <taxon>Cytophagales</taxon>
        <taxon>Reichenbachiellaceae</taxon>
        <taxon>Reichenbachiella</taxon>
    </lineage>
</organism>
<gene>
    <name evidence="9" type="ORF">SAMN04488028_10171</name>
</gene>
<evidence type="ECO:0000313" key="10">
    <source>
        <dbReference type="Proteomes" id="UP000184474"/>
    </source>
</evidence>
<feature type="active site" evidence="6">
    <location>
        <position position="138"/>
    </location>
</feature>
<protein>
    <recommendedName>
        <fullName evidence="4 7">Signal peptidase I</fullName>
        <ecNumber evidence="3 7">3.4.21.89</ecNumber>
    </recommendedName>
</protein>
<dbReference type="PRINTS" id="PR00727">
    <property type="entry name" value="LEADERPTASE"/>
</dbReference>
<comment type="subcellular location">
    <subcellularLocation>
        <location evidence="7">Membrane</location>
        <topology evidence="7">Single-pass type II membrane protein</topology>
    </subcellularLocation>
</comment>
<dbReference type="STRING" id="156994.SAMN04488028_10171"/>
<dbReference type="EMBL" id="FRAA01000001">
    <property type="protein sequence ID" value="SHJ42557.1"/>
    <property type="molecule type" value="Genomic_DNA"/>
</dbReference>
<dbReference type="Proteomes" id="UP000184474">
    <property type="component" value="Unassembled WGS sequence"/>
</dbReference>
<dbReference type="GO" id="GO:0004252">
    <property type="term" value="F:serine-type endopeptidase activity"/>
    <property type="evidence" value="ECO:0007669"/>
    <property type="project" value="InterPro"/>
</dbReference>
<keyword evidence="7" id="KW-1133">Transmembrane helix</keyword>
<dbReference type="SUPFAM" id="SSF51306">
    <property type="entry name" value="LexA/Signal peptidase"/>
    <property type="match status" value="1"/>
</dbReference>
<feature type="active site" evidence="6">
    <location>
        <position position="49"/>
    </location>
</feature>
<evidence type="ECO:0000256" key="6">
    <source>
        <dbReference type="PIRSR" id="PIRSR600223-1"/>
    </source>
</evidence>
<keyword evidence="7" id="KW-0645">Protease</keyword>
<dbReference type="CDD" id="cd06530">
    <property type="entry name" value="S26_SPase_I"/>
    <property type="match status" value="2"/>
</dbReference>
<dbReference type="PANTHER" id="PTHR43390">
    <property type="entry name" value="SIGNAL PEPTIDASE I"/>
    <property type="match status" value="1"/>
</dbReference>
<evidence type="ECO:0000256" key="7">
    <source>
        <dbReference type="RuleBase" id="RU362042"/>
    </source>
</evidence>
<evidence type="ECO:0000259" key="8">
    <source>
        <dbReference type="Pfam" id="PF10502"/>
    </source>
</evidence>
<feature type="transmembrane region" description="Helical" evidence="7">
    <location>
        <begin position="21"/>
        <end position="39"/>
    </location>
</feature>
<dbReference type="GO" id="GO:0006465">
    <property type="term" value="P:signal peptide processing"/>
    <property type="evidence" value="ECO:0007669"/>
    <property type="project" value="InterPro"/>
</dbReference>
<feature type="domain" description="Peptidase S26" evidence="8">
    <location>
        <begin position="267"/>
        <end position="341"/>
    </location>
</feature>
<evidence type="ECO:0000256" key="5">
    <source>
        <dbReference type="ARBA" id="ARBA00022801"/>
    </source>
</evidence>
<evidence type="ECO:0000313" key="9">
    <source>
        <dbReference type="EMBL" id="SHJ42557.1"/>
    </source>
</evidence>
<comment type="similarity">
    <text evidence="2 7">Belongs to the peptidase S26 family.</text>
</comment>
<evidence type="ECO:0000256" key="2">
    <source>
        <dbReference type="ARBA" id="ARBA00009370"/>
    </source>
</evidence>
<keyword evidence="7" id="KW-0812">Transmembrane</keyword>
<dbReference type="GO" id="GO:0009003">
    <property type="term" value="F:signal peptidase activity"/>
    <property type="evidence" value="ECO:0007669"/>
    <property type="project" value="UniProtKB-EC"/>
</dbReference>
<reference evidence="10" key="1">
    <citation type="submission" date="2016-11" db="EMBL/GenBank/DDBJ databases">
        <authorList>
            <person name="Varghese N."/>
            <person name="Submissions S."/>
        </authorList>
    </citation>
    <scope>NUCLEOTIDE SEQUENCE [LARGE SCALE GENOMIC DNA]</scope>
    <source>
        <strain evidence="10">DSM 26134</strain>
    </source>
</reference>
<dbReference type="NCBIfam" id="TIGR02227">
    <property type="entry name" value="sigpep_I_bact"/>
    <property type="match status" value="2"/>
</dbReference>
<evidence type="ECO:0000256" key="3">
    <source>
        <dbReference type="ARBA" id="ARBA00013208"/>
    </source>
</evidence>
<dbReference type="RefSeq" id="WP_073118385.1">
    <property type="nucleotide sequence ID" value="NZ_FRAA01000001.1"/>
</dbReference>
<dbReference type="Gene3D" id="2.10.109.10">
    <property type="entry name" value="Umud Fragment, subunit A"/>
    <property type="match status" value="2"/>
</dbReference>
<accession>A0A1M6J7F8</accession>
<dbReference type="AlphaFoldDB" id="A0A1M6J7F8"/>
<dbReference type="InterPro" id="IPR036286">
    <property type="entry name" value="LexA/Signal_pep-like_sf"/>
</dbReference>